<protein>
    <submittedName>
        <fullName evidence="2">Uncharacterized protein</fullName>
    </submittedName>
</protein>
<sequence>MKLFPAPIVSDNEIRYCFFLPAAGPTRTSSELLQSAEQQCRELLSYAAQETKRFLWHKHAFHLEVTRTRNGRYILSGSSLVGDAIQDEWVVAKLVFDITNKFPGVVGRIVDSDGELLLIESAEALPDWVNPEHCDRRVFVLHGKLHLAPPAPANRSGKEGELFDDDALEQVLDTSVKTKASAAVQQLIQRKLDQVPAYMRENRQAVRCLLPEKAARVIAVNKHLVGPAVEAFYYREPKQAGLVCGKMATFMPAGEEVVEVRVTFSRAMFAQLKQQTFFPPKVFLRRDARYHVKEKAKDAEAADRDAQAGDLGVKLACGLELLYIGDSEDQLGKPWKQIIEEALQQTGVELSTQPIEPDDDDSWLYIHPDTMESRLERAAQTGDPSTPGVADDLQRITSMFGKFVDGESGVGGVDGAEPVHFDVGSFMNILSGQNVKREGHAGLDAPWGEHFMDEDEPSQSDSDDGSVGGNSDEDDLAFGMTELEAELAETKVAKSFGCLYDAETDQGNAKPSLQRGDATDDEQVGSLTSSSAKPLDLDYNLLSNLLESFASQEGHPGPVSTILNEMGFSETSL</sequence>
<dbReference type="AlphaFoldDB" id="A0AAV0TNQ7"/>
<comment type="caution">
    <text evidence="2">The sequence shown here is derived from an EMBL/GenBank/DDBJ whole genome shotgun (WGS) entry which is preliminary data.</text>
</comment>
<feature type="region of interest" description="Disordered" evidence="1">
    <location>
        <begin position="506"/>
        <end position="531"/>
    </location>
</feature>
<name>A0AAV0TNQ7_HYABA</name>
<gene>
    <name evidence="2" type="ORF">HBR001_LOCUS3052</name>
</gene>
<dbReference type="GO" id="GO:0005634">
    <property type="term" value="C:nucleus"/>
    <property type="evidence" value="ECO:0007669"/>
    <property type="project" value="TreeGrafter"/>
</dbReference>
<dbReference type="Pfam" id="PF07093">
    <property type="entry name" value="SGT1"/>
    <property type="match status" value="2"/>
</dbReference>
<evidence type="ECO:0000313" key="2">
    <source>
        <dbReference type="EMBL" id="CAI5723174.1"/>
    </source>
</evidence>
<evidence type="ECO:0000256" key="1">
    <source>
        <dbReference type="SAM" id="MobiDB-lite"/>
    </source>
</evidence>
<dbReference type="InterPro" id="IPR010770">
    <property type="entry name" value="Ecd"/>
</dbReference>
<feature type="region of interest" description="Disordered" evidence="1">
    <location>
        <begin position="440"/>
        <end position="475"/>
    </location>
</feature>
<dbReference type="PANTHER" id="PTHR13060:SF0">
    <property type="entry name" value="PROTEIN ECDYSONELESS HOMOLOG"/>
    <property type="match status" value="1"/>
</dbReference>
<evidence type="ECO:0000313" key="3">
    <source>
        <dbReference type="Proteomes" id="UP001162031"/>
    </source>
</evidence>
<dbReference type="EMBL" id="CANTFL010000470">
    <property type="protein sequence ID" value="CAI5723174.1"/>
    <property type="molecule type" value="Genomic_DNA"/>
</dbReference>
<organism evidence="2 3">
    <name type="scientific">Hyaloperonospora brassicae</name>
    <name type="common">Brassica downy mildew</name>
    <name type="synonym">Peronospora brassicae</name>
    <dbReference type="NCBI Taxonomy" id="162125"/>
    <lineage>
        <taxon>Eukaryota</taxon>
        <taxon>Sar</taxon>
        <taxon>Stramenopiles</taxon>
        <taxon>Oomycota</taxon>
        <taxon>Peronosporomycetes</taxon>
        <taxon>Peronosporales</taxon>
        <taxon>Peronosporaceae</taxon>
        <taxon>Hyaloperonospora</taxon>
    </lineage>
</organism>
<proteinExistence type="predicted"/>
<reference evidence="2" key="1">
    <citation type="submission" date="2022-12" db="EMBL/GenBank/DDBJ databases">
        <authorList>
            <person name="Webb A."/>
        </authorList>
    </citation>
    <scope>NUCLEOTIDE SEQUENCE</scope>
    <source>
        <strain evidence="2">Hp1</strain>
    </source>
</reference>
<accession>A0AAV0TNQ7</accession>
<feature type="compositionally biased region" description="Acidic residues" evidence="1">
    <location>
        <begin position="452"/>
        <end position="464"/>
    </location>
</feature>
<keyword evidence="3" id="KW-1185">Reference proteome</keyword>
<dbReference type="Proteomes" id="UP001162031">
    <property type="component" value="Unassembled WGS sequence"/>
</dbReference>
<dbReference type="PANTHER" id="PTHR13060">
    <property type="entry name" value="SGT1 PROTEIN HSGT1 SUPPRESSOR OF GCR2"/>
    <property type="match status" value="1"/>
</dbReference>